<dbReference type="AlphaFoldDB" id="Q5GWJ8"/>
<feature type="compositionally biased region" description="Basic and acidic residues" evidence="11">
    <location>
        <begin position="1"/>
        <end position="16"/>
    </location>
</feature>
<dbReference type="GO" id="GO:0006798">
    <property type="term" value="P:polyphosphate catabolic process"/>
    <property type="evidence" value="ECO:0007669"/>
    <property type="project" value="TreeGrafter"/>
</dbReference>
<dbReference type="SUPFAM" id="SSF109604">
    <property type="entry name" value="HD-domain/PDEase-like"/>
    <property type="match status" value="1"/>
</dbReference>
<dbReference type="PANTHER" id="PTHR30005">
    <property type="entry name" value="EXOPOLYPHOSPHATASE"/>
    <property type="match status" value="1"/>
</dbReference>
<feature type="domain" description="Ppx/GppA phosphatase N-terminal" evidence="12">
    <location>
        <begin position="63"/>
        <end position="346"/>
    </location>
</feature>
<evidence type="ECO:0000256" key="3">
    <source>
        <dbReference type="ARBA" id="ARBA00007125"/>
    </source>
</evidence>
<evidence type="ECO:0000256" key="7">
    <source>
        <dbReference type="ARBA" id="ARBA00022475"/>
    </source>
</evidence>
<dbReference type="FunFam" id="3.30.420.40:FF:000023">
    <property type="entry name" value="Guanosine-5'-triphosphate,3'-diphosphate pyrophosphatase"/>
    <property type="match status" value="1"/>
</dbReference>
<evidence type="ECO:0000256" key="8">
    <source>
        <dbReference type="ARBA" id="ARBA00022801"/>
    </source>
</evidence>
<evidence type="ECO:0000256" key="2">
    <source>
        <dbReference type="ARBA" id="ARBA00004202"/>
    </source>
</evidence>
<evidence type="ECO:0000256" key="11">
    <source>
        <dbReference type="SAM" id="MobiDB-lite"/>
    </source>
</evidence>
<dbReference type="KEGG" id="xoo:XOO3669"/>
<name>Q5GWJ8_XANOR</name>
<dbReference type="InterPro" id="IPR048950">
    <property type="entry name" value="Ppx_GppA_C"/>
</dbReference>
<comment type="subcellular location">
    <subcellularLocation>
        <location evidence="2">Cell membrane</location>
        <topology evidence="2">Peripheral membrane protein</topology>
    </subcellularLocation>
</comment>
<proteinExistence type="inferred from homology"/>
<dbReference type="Gene3D" id="3.30.420.150">
    <property type="entry name" value="Exopolyphosphatase. Domain 2"/>
    <property type="match status" value="1"/>
</dbReference>
<dbReference type="PANTHER" id="PTHR30005:SF14">
    <property type="entry name" value="EXOPOLYPHOSPHATASE"/>
    <property type="match status" value="1"/>
</dbReference>
<dbReference type="InterPro" id="IPR030673">
    <property type="entry name" value="PyroPPase_GppA_Ppx"/>
</dbReference>
<keyword evidence="8" id="KW-0378">Hydrolase</keyword>
<evidence type="ECO:0000256" key="9">
    <source>
        <dbReference type="ARBA" id="ARBA00023136"/>
    </source>
</evidence>
<dbReference type="FunFam" id="3.30.420.150:FF:000001">
    <property type="entry name" value="Guanosine-5'-triphosphate,3'-diphosphate pyrophosphatase"/>
    <property type="match status" value="1"/>
</dbReference>
<evidence type="ECO:0000313" key="15">
    <source>
        <dbReference type="Proteomes" id="UP000006735"/>
    </source>
</evidence>
<comment type="subunit">
    <text evidence="4">Homodimer.</text>
</comment>
<keyword evidence="15" id="KW-1185">Reference proteome</keyword>
<dbReference type="NCBIfam" id="TIGR03706">
    <property type="entry name" value="exo_poly_only"/>
    <property type="match status" value="1"/>
</dbReference>
<dbReference type="Pfam" id="PF02541">
    <property type="entry name" value="Ppx-GppA"/>
    <property type="match status" value="1"/>
</dbReference>
<keyword evidence="9" id="KW-0472">Membrane</keyword>
<dbReference type="Gene3D" id="3.30.420.40">
    <property type="match status" value="1"/>
</dbReference>
<organism evidence="14 15">
    <name type="scientific">Xanthomonas oryzae pv. oryzae (strain KACC10331 / KXO85)</name>
    <dbReference type="NCBI Taxonomy" id="291331"/>
    <lineage>
        <taxon>Bacteria</taxon>
        <taxon>Pseudomonadati</taxon>
        <taxon>Pseudomonadota</taxon>
        <taxon>Gammaproteobacteria</taxon>
        <taxon>Lysobacterales</taxon>
        <taxon>Lysobacteraceae</taxon>
        <taxon>Xanthomonas</taxon>
    </lineage>
</organism>
<evidence type="ECO:0000313" key="14">
    <source>
        <dbReference type="EMBL" id="AAW76923.1"/>
    </source>
</evidence>
<accession>Q5GWJ8</accession>
<evidence type="ECO:0000259" key="13">
    <source>
        <dbReference type="Pfam" id="PF21447"/>
    </source>
</evidence>
<evidence type="ECO:0000256" key="4">
    <source>
        <dbReference type="ARBA" id="ARBA00011738"/>
    </source>
</evidence>
<feature type="region of interest" description="Disordered" evidence="11">
    <location>
        <begin position="1"/>
        <end position="23"/>
    </location>
</feature>
<dbReference type="InterPro" id="IPR022371">
    <property type="entry name" value="Exopolyphosphatase"/>
</dbReference>
<dbReference type="Proteomes" id="UP000006735">
    <property type="component" value="Chromosome"/>
</dbReference>
<feature type="domain" description="Ppx/GppA phosphatase C-terminal" evidence="13">
    <location>
        <begin position="354"/>
        <end position="523"/>
    </location>
</feature>
<dbReference type="GO" id="GO:0004309">
    <property type="term" value="F:exopolyphosphatase activity"/>
    <property type="evidence" value="ECO:0007669"/>
    <property type="project" value="UniProtKB-EC"/>
</dbReference>
<comment type="cofactor">
    <cofactor evidence="1">
        <name>Mg(2+)</name>
        <dbReference type="ChEBI" id="CHEBI:18420"/>
    </cofactor>
</comment>
<dbReference type="CDD" id="cd24053">
    <property type="entry name" value="ASKHA_NBD_EcPPX-GppA-like"/>
    <property type="match status" value="1"/>
</dbReference>
<comment type="catalytic activity">
    <reaction evidence="10">
        <text>[phosphate](n) + H2O = [phosphate](n-1) + phosphate + H(+)</text>
        <dbReference type="Rhea" id="RHEA:21528"/>
        <dbReference type="Rhea" id="RHEA-COMP:9859"/>
        <dbReference type="Rhea" id="RHEA-COMP:14279"/>
        <dbReference type="ChEBI" id="CHEBI:15377"/>
        <dbReference type="ChEBI" id="CHEBI:15378"/>
        <dbReference type="ChEBI" id="CHEBI:16838"/>
        <dbReference type="ChEBI" id="CHEBI:43474"/>
        <dbReference type="EC" id="3.6.1.11"/>
    </reaction>
</comment>
<dbReference type="Gene3D" id="1.10.3210.10">
    <property type="entry name" value="Hypothetical protein af1432"/>
    <property type="match status" value="1"/>
</dbReference>
<keyword evidence="7" id="KW-1003">Cell membrane</keyword>
<reference evidence="14 15" key="1">
    <citation type="journal article" date="2005" name="Nucleic Acids Res.">
        <title>The genome sequence of Xanthomonas oryzae pathovar oryzae KACC10331, the bacterial blight pathogen of rice.</title>
        <authorList>
            <person name="Lee B.M."/>
            <person name="Park Y.J."/>
            <person name="Park D.S."/>
            <person name="Kang H.W."/>
            <person name="Kim J.G."/>
            <person name="Song E.S."/>
            <person name="Park I.C."/>
            <person name="Yoon U.H."/>
            <person name="Hahn J.H."/>
            <person name="Koo B.S."/>
            <person name="Lee G.B."/>
            <person name="Kim H."/>
            <person name="Park H.S."/>
            <person name="Yoon K.O."/>
            <person name="Kim J.H."/>
            <person name="Jung C.H."/>
            <person name="Koh N.H."/>
            <person name="Seo J.S."/>
            <person name="Go S.J."/>
        </authorList>
    </citation>
    <scope>NUCLEOTIDE SEQUENCE [LARGE SCALE GENOMIC DNA]</scope>
    <source>
        <strain evidence="15">KACC10331 / KXO85</strain>
    </source>
</reference>
<dbReference type="Pfam" id="PF21447">
    <property type="entry name" value="Ppx-GppA_III"/>
    <property type="match status" value="1"/>
</dbReference>
<evidence type="ECO:0000256" key="1">
    <source>
        <dbReference type="ARBA" id="ARBA00001946"/>
    </source>
</evidence>
<dbReference type="InterPro" id="IPR003695">
    <property type="entry name" value="Ppx_GppA_N"/>
</dbReference>
<dbReference type="InterPro" id="IPR050273">
    <property type="entry name" value="GppA/Ppx_hydrolase"/>
</dbReference>
<comment type="similarity">
    <text evidence="3">Belongs to the GppA/Ppx family.</text>
</comment>
<dbReference type="GO" id="GO:0005886">
    <property type="term" value="C:plasma membrane"/>
    <property type="evidence" value="ECO:0007669"/>
    <property type="project" value="UniProtKB-SubCell"/>
</dbReference>
<dbReference type="SUPFAM" id="SSF53067">
    <property type="entry name" value="Actin-like ATPase domain"/>
    <property type="match status" value="2"/>
</dbReference>
<evidence type="ECO:0000256" key="5">
    <source>
        <dbReference type="ARBA" id="ARBA00012451"/>
    </source>
</evidence>
<dbReference type="InterPro" id="IPR043129">
    <property type="entry name" value="ATPase_NBD"/>
</dbReference>
<protein>
    <recommendedName>
        <fullName evidence="6">Exopolyphosphatase</fullName>
        <ecNumber evidence="5">3.6.1.11</ecNumber>
    </recommendedName>
</protein>
<evidence type="ECO:0000256" key="10">
    <source>
        <dbReference type="ARBA" id="ARBA00047607"/>
    </source>
</evidence>
<dbReference type="PIRSF" id="PIRSF001267">
    <property type="entry name" value="Pyrophosphatase_GppA_Ppx"/>
    <property type="match status" value="1"/>
</dbReference>
<dbReference type="EC" id="3.6.1.11" evidence="5"/>
<gene>
    <name evidence="14" type="primary">ppx</name>
    <name evidence="14" type="ordered locus">XOO3669</name>
</gene>
<dbReference type="HOGENOM" id="CLU_025908_4_0_6"/>
<evidence type="ECO:0000256" key="6">
    <source>
        <dbReference type="ARBA" id="ARBA00020416"/>
    </source>
</evidence>
<dbReference type="STRING" id="291331.XOO3669"/>
<sequence length="541" mass="59265">MAPSDSEHRPHPDAERPTQGLSRGQRTIGYHAAMPMPSPTIPPLRDGDFLAAIDLGSNSFHMVIARCLMGQLRVVDRLRETVRMADGLDGKGGLSNEARQRALECLARFGQRIRDVPSLRVRALATNTVRQLRSPQAFLMPAETALGHAIEVVSGREEARLIYLGVAHAQPPKPDQRRLVIDIGGGSTEFIIGRGFQTLERESLQAGCIASTRRFFPGGKLSKKKWKDALTEIGAEFQQFAGQYKALGWHEAIGSSGTHKAIGEMCAAMKLTKGAITAQALPALRDELLKAKRIEDIQLAGLAAERRPIIAGGILVLEAAFQALGLEKLMVSKAAMREGILYDMLGRGGENDPRDSSVASLVQRYGIDEVQAARVEATACRLFDQVCESWQLDGDDAQVLRRAARLHELGLIIAHSQYHVHGSYILEHSDIAGFSRQEQQVLAALVRTHRRNVPKTAFDALPDRVLLPTRRKAALLRLAVLLHRAHDPDPIPTLELTADDTQLSLILSQSWIDSRPLLRADLIGEVDSMAGLGIAFKPFVT</sequence>
<evidence type="ECO:0000259" key="12">
    <source>
        <dbReference type="Pfam" id="PF02541"/>
    </source>
</evidence>
<dbReference type="EMBL" id="AE013598">
    <property type="protein sequence ID" value="AAW76923.1"/>
    <property type="molecule type" value="Genomic_DNA"/>
</dbReference>